<feature type="domain" description="HemY N-terminal" evidence="11">
    <location>
        <begin position="26"/>
        <end position="128"/>
    </location>
</feature>
<gene>
    <name evidence="12" type="ORF">L0668_13680</name>
</gene>
<evidence type="ECO:0000256" key="9">
    <source>
        <dbReference type="ARBA" id="ARBA00023244"/>
    </source>
</evidence>
<keyword evidence="4" id="KW-1003">Cell membrane</keyword>
<dbReference type="SUPFAM" id="SSF48452">
    <property type="entry name" value="TPR-like"/>
    <property type="match status" value="1"/>
</dbReference>
<evidence type="ECO:0000256" key="2">
    <source>
        <dbReference type="ARBA" id="ARBA00004429"/>
    </source>
</evidence>
<evidence type="ECO:0000256" key="3">
    <source>
        <dbReference type="ARBA" id="ARBA00004744"/>
    </source>
</evidence>
<comment type="subcellular location">
    <subcellularLocation>
        <location evidence="2">Cell inner membrane</location>
        <topology evidence="2">Multi-pass membrane protein</topology>
    </subcellularLocation>
</comment>
<evidence type="ECO:0000313" key="12">
    <source>
        <dbReference type="EMBL" id="MCF2949166.1"/>
    </source>
</evidence>
<comment type="pathway">
    <text evidence="3">Porphyrin-containing compound metabolism; protoheme biosynthesis.</text>
</comment>
<evidence type="ECO:0000256" key="10">
    <source>
        <dbReference type="SAM" id="Phobius"/>
    </source>
</evidence>
<evidence type="ECO:0000256" key="1">
    <source>
        <dbReference type="ARBA" id="ARBA00002962"/>
    </source>
</evidence>
<dbReference type="Pfam" id="PF07219">
    <property type="entry name" value="HemY_N"/>
    <property type="match status" value="1"/>
</dbReference>
<reference evidence="12 13" key="1">
    <citation type="submission" date="2022-01" db="EMBL/GenBank/DDBJ databases">
        <title>Paraglaciecola sp. G1-23.</title>
        <authorList>
            <person name="Jin M.S."/>
            <person name="Han D.M."/>
            <person name="Kim H.M."/>
            <person name="Jeon C.O."/>
        </authorList>
    </citation>
    <scope>NUCLEOTIDE SEQUENCE [LARGE SCALE GENOMIC DNA]</scope>
    <source>
        <strain evidence="12 13">G1-23</strain>
    </source>
</reference>
<dbReference type="InterPro" id="IPR011990">
    <property type="entry name" value="TPR-like_helical_dom_sf"/>
</dbReference>
<dbReference type="InterPro" id="IPR005254">
    <property type="entry name" value="Heme_biosyn_assoc_TPR_pro"/>
</dbReference>
<keyword evidence="5" id="KW-0997">Cell inner membrane</keyword>
<dbReference type="Proteomes" id="UP001521137">
    <property type="component" value="Unassembled WGS sequence"/>
</dbReference>
<feature type="transmembrane region" description="Helical" evidence="10">
    <location>
        <begin position="39"/>
        <end position="62"/>
    </location>
</feature>
<keyword evidence="6 10" id="KW-0812">Transmembrane</keyword>
<evidence type="ECO:0000256" key="5">
    <source>
        <dbReference type="ARBA" id="ARBA00022519"/>
    </source>
</evidence>
<evidence type="ECO:0000256" key="8">
    <source>
        <dbReference type="ARBA" id="ARBA00023136"/>
    </source>
</evidence>
<dbReference type="NCBIfam" id="TIGR00540">
    <property type="entry name" value="TPR_hemY_coli"/>
    <property type="match status" value="1"/>
</dbReference>
<evidence type="ECO:0000313" key="13">
    <source>
        <dbReference type="Proteomes" id="UP001521137"/>
    </source>
</evidence>
<protein>
    <submittedName>
        <fullName evidence="12">Heme biosynthesis protein HemY</fullName>
    </submittedName>
</protein>
<dbReference type="RefSeq" id="WP_235313265.1">
    <property type="nucleotide sequence ID" value="NZ_JAKGAS010000007.1"/>
</dbReference>
<evidence type="ECO:0000256" key="6">
    <source>
        <dbReference type="ARBA" id="ARBA00022692"/>
    </source>
</evidence>
<sequence>MIRICIVFVLLLIALMLGAMVFDDRGYVFVEFSGWVVEMNVFSLAISMIFIFVGFLILNWFIKNALKAASGSRNWLGNWGYRKKQKAFRQGLIALAETNYLEAKTQFSKVENEDFDGINLLAAADAEINLGQPQQAQAYWRMATTYEKSALAANISLIKFALEQNKNQEALDLIEALTQKQQEQTPVIKLWAKALSQAGHWQTLKTKLKAWKKALGPAYQDLMQQASKGSFAEIASKQGAAELKQNWQTLPRATRKDPAQQAAYIQQLIDQGMHSDAEQVLIESQRSGPNALLVPLFKQIRLPNPANSIRKLESWIKQDDLNVDLLSALAHIAFHSNDKVLAEKALNKAIKLANRKQDLQLMAEIKESQHDDSHALQFYKQSFSQQDK</sequence>
<dbReference type="InterPro" id="IPR010817">
    <property type="entry name" value="HemY_N"/>
</dbReference>
<comment type="function">
    <text evidence="1">Involved in a late step of protoheme IX synthesis.</text>
</comment>
<keyword evidence="8 10" id="KW-0472">Membrane</keyword>
<evidence type="ECO:0000256" key="4">
    <source>
        <dbReference type="ARBA" id="ARBA00022475"/>
    </source>
</evidence>
<comment type="caution">
    <text evidence="12">The sequence shown here is derived from an EMBL/GenBank/DDBJ whole genome shotgun (WGS) entry which is preliminary data.</text>
</comment>
<keyword evidence="7 10" id="KW-1133">Transmembrane helix</keyword>
<dbReference type="Gene3D" id="1.25.40.10">
    <property type="entry name" value="Tetratricopeptide repeat domain"/>
    <property type="match status" value="1"/>
</dbReference>
<evidence type="ECO:0000256" key="7">
    <source>
        <dbReference type="ARBA" id="ARBA00022989"/>
    </source>
</evidence>
<accession>A0ABS9DC05</accession>
<keyword evidence="13" id="KW-1185">Reference proteome</keyword>
<keyword evidence="9" id="KW-0627">Porphyrin biosynthesis</keyword>
<evidence type="ECO:0000259" key="11">
    <source>
        <dbReference type="Pfam" id="PF07219"/>
    </source>
</evidence>
<name>A0ABS9DC05_9ALTE</name>
<dbReference type="EMBL" id="JAKGAS010000007">
    <property type="protein sequence ID" value="MCF2949166.1"/>
    <property type="molecule type" value="Genomic_DNA"/>
</dbReference>
<proteinExistence type="predicted"/>
<organism evidence="12 13">
    <name type="scientific">Paraglaciecola algarum</name>
    <dbReference type="NCBI Taxonomy" id="3050085"/>
    <lineage>
        <taxon>Bacteria</taxon>
        <taxon>Pseudomonadati</taxon>
        <taxon>Pseudomonadota</taxon>
        <taxon>Gammaproteobacteria</taxon>
        <taxon>Alteromonadales</taxon>
        <taxon>Alteromonadaceae</taxon>
        <taxon>Paraglaciecola</taxon>
    </lineage>
</organism>